<dbReference type="AlphaFoldDB" id="A0A915I0M6"/>
<reference evidence="2" key="1">
    <citation type="submission" date="2022-11" db="UniProtKB">
        <authorList>
            <consortium name="WormBaseParasite"/>
        </authorList>
    </citation>
    <scope>IDENTIFICATION</scope>
</reference>
<keyword evidence="1" id="KW-1185">Reference proteome</keyword>
<evidence type="ECO:0000313" key="2">
    <source>
        <dbReference type="WBParaSite" id="nRc.2.0.1.t07047-RA"/>
    </source>
</evidence>
<evidence type="ECO:0000313" key="1">
    <source>
        <dbReference type="Proteomes" id="UP000887565"/>
    </source>
</evidence>
<dbReference type="WBParaSite" id="nRc.2.0.1.t07047-RA">
    <property type="protein sequence ID" value="nRc.2.0.1.t07047-RA"/>
    <property type="gene ID" value="nRc.2.0.1.g07047"/>
</dbReference>
<organism evidence="1 2">
    <name type="scientific">Romanomermis culicivorax</name>
    <name type="common">Nematode worm</name>
    <dbReference type="NCBI Taxonomy" id="13658"/>
    <lineage>
        <taxon>Eukaryota</taxon>
        <taxon>Metazoa</taxon>
        <taxon>Ecdysozoa</taxon>
        <taxon>Nematoda</taxon>
        <taxon>Enoplea</taxon>
        <taxon>Dorylaimia</taxon>
        <taxon>Mermithida</taxon>
        <taxon>Mermithoidea</taxon>
        <taxon>Mermithidae</taxon>
        <taxon>Romanomermis</taxon>
    </lineage>
</organism>
<dbReference type="Proteomes" id="UP000887565">
    <property type="component" value="Unplaced"/>
</dbReference>
<accession>A0A915I0M6</accession>
<name>A0A915I0M6_ROMCU</name>
<protein>
    <submittedName>
        <fullName evidence="2">Uncharacterized protein</fullName>
    </submittedName>
</protein>
<sequence>MAMNGYRNPSDLAWGNAAVDRQVAVSNFSSGRAIGFLINGTGVSSYGRVAVAGNVNEGWRREYANLFDKW</sequence>
<proteinExistence type="predicted"/>